<proteinExistence type="predicted"/>
<keyword evidence="2" id="KW-1185">Reference proteome</keyword>
<dbReference type="EMBL" id="QBKI01000011">
    <property type="protein sequence ID" value="PTX14414.1"/>
    <property type="molecule type" value="Genomic_DNA"/>
</dbReference>
<accession>A0A2T5YD30</accession>
<protein>
    <submittedName>
        <fullName evidence="1">Uncharacterized protein</fullName>
    </submittedName>
</protein>
<reference evidence="1 2" key="1">
    <citation type="submission" date="2018-04" db="EMBL/GenBank/DDBJ databases">
        <title>Genomic Encyclopedia of Archaeal and Bacterial Type Strains, Phase II (KMG-II): from individual species to whole genera.</title>
        <authorList>
            <person name="Goeker M."/>
        </authorList>
    </citation>
    <scope>NUCLEOTIDE SEQUENCE [LARGE SCALE GENOMIC DNA]</scope>
    <source>
        <strain evidence="1 2">DSM 100162</strain>
    </source>
</reference>
<dbReference type="RefSeq" id="WP_170114149.1">
    <property type="nucleotide sequence ID" value="NZ_QBKI01000011.1"/>
</dbReference>
<sequence length="50" mass="5977">MMLRKGERIVDEAKFVAANTSRSQHCKGRAKEAYQENLDRYYELKKKQEK</sequence>
<dbReference type="Proteomes" id="UP000244225">
    <property type="component" value="Unassembled WGS sequence"/>
</dbReference>
<comment type="caution">
    <text evidence="1">The sequence shown here is derived from an EMBL/GenBank/DDBJ whole genome shotgun (WGS) entry which is preliminary data.</text>
</comment>
<gene>
    <name evidence="1" type="ORF">C8N40_11179</name>
</gene>
<evidence type="ECO:0000313" key="1">
    <source>
        <dbReference type="EMBL" id="PTX14414.1"/>
    </source>
</evidence>
<organism evidence="1 2">
    <name type="scientific">Pontibacter mucosus</name>
    <dbReference type="NCBI Taxonomy" id="1649266"/>
    <lineage>
        <taxon>Bacteria</taxon>
        <taxon>Pseudomonadati</taxon>
        <taxon>Bacteroidota</taxon>
        <taxon>Cytophagia</taxon>
        <taxon>Cytophagales</taxon>
        <taxon>Hymenobacteraceae</taxon>
        <taxon>Pontibacter</taxon>
    </lineage>
</organism>
<name>A0A2T5YD30_9BACT</name>
<evidence type="ECO:0000313" key="2">
    <source>
        <dbReference type="Proteomes" id="UP000244225"/>
    </source>
</evidence>
<dbReference type="AlphaFoldDB" id="A0A2T5YD30"/>